<reference evidence="1 2" key="1">
    <citation type="submission" date="2013-07" db="EMBL/GenBank/DDBJ databases">
        <title>Comparative Genomic and Metabolomic Analysis of Twelve Strains of Pseudoalteromonas luteoviolacea.</title>
        <authorList>
            <person name="Vynne N.G."/>
            <person name="Mansson M."/>
            <person name="Gram L."/>
        </authorList>
    </citation>
    <scope>NUCLEOTIDE SEQUENCE [LARGE SCALE GENOMIC DNA]</scope>
    <source>
        <strain evidence="1 2">S4060-1</strain>
    </source>
</reference>
<dbReference type="Proteomes" id="UP000076661">
    <property type="component" value="Unassembled WGS sequence"/>
</dbReference>
<sequence>MVVSTLFQELLYVTKDSNYERLKALLAHAFSIKFSDRQSGWWGEYALWQGSYELSIKLFPNFVAGEGFHEEKKREYPYLREITGKGDLCDVHERILSLPTEF</sequence>
<evidence type="ECO:0000313" key="1">
    <source>
        <dbReference type="EMBL" id="KZN65025.1"/>
    </source>
</evidence>
<organism evidence="1 2">
    <name type="scientific">Pseudoalteromonas luteoviolacea S4060-1</name>
    <dbReference type="NCBI Taxonomy" id="1365257"/>
    <lineage>
        <taxon>Bacteria</taxon>
        <taxon>Pseudomonadati</taxon>
        <taxon>Pseudomonadota</taxon>
        <taxon>Gammaproteobacteria</taxon>
        <taxon>Alteromonadales</taxon>
        <taxon>Pseudoalteromonadaceae</taxon>
        <taxon>Pseudoalteromonas</taxon>
    </lineage>
</organism>
<dbReference type="AlphaFoldDB" id="A0A167LQP9"/>
<proteinExistence type="predicted"/>
<comment type="caution">
    <text evidence="1">The sequence shown here is derived from an EMBL/GenBank/DDBJ whole genome shotgun (WGS) entry which is preliminary data.</text>
</comment>
<protein>
    <submittedName>
        <fullName evidence="1">Uncharacterized protein</fullName>
    </submittedName>
</protein>
<accession>A0A167LQP9</accession>
<name>A0A167LQP9_9GAMM</name>
<evidence type="ECO:0000313" key="2">
    <source>
        <dbReference type="Proteomes" id="UP000076661"/>
    </source>
</evidence>
<dbReference type="EMBL" id="AUXX01000023">
    <property type="protein sequence ID" value="KZN65025.1"/>
    <property type="molecule type" value="Genomic_DNA"/>
</dbReference>
<dbReference type="PATRIC" id="fig|1365257.3.peg.3111"/>
<dbReference type="RefSeq" id="WP_063381674.1">
    <property type="nucleotide sequence ID" value="NZ_AUXX01000023.1"/>
</dbReference>
<gene>
    <name evidence="1" type="ORF">N478_03185</name>
</gene>